<dbReference type="RefSeq" id="WP_379319238.1">
    <property type="nucleotide sequence ID" value="NZ_JBHTLM010000006.1"/>
</dbReference>
<keyword evidence="5" id="KW-0175">Coiled coil</keyword>
<protein>
    <submittedName>
        <fullName evidence="7">Alanine--tRNA ligase-related protein</fullName>
    </submittedName>
</protein>
<dbReference type="Pfam" id="PF07973">
    <property type="entry name" value="tRNA_SAD"/>
    <property type="match status" value="1"/>
</dbReference>
<proteinExistence type="predicted"/>
<evidence type="ECO:0000313" key="7">
    <source>
        <dbReference type="EMBL" id="MFD1176796.1"/>
    </source>
</evidence>
<accession>A0ABW3RWG6</accession>
<dbReference type="InterPro" id="IPR018163">
    <property type="entry name" value="Thr/Ala-tRNA-synth_IIc_edit"/>
</dbReference>
<feature type="domain" description="Alanyl-transfer RNA synthetases family profile" evidence="6">
    <location>
        <begin position="1"/>
        <end position="235"/>
    </location>
</feature>
<comment type="caution">
    <text evidence="7">The sequence shown here is derived from an EMBL/GenBank/DDBJ whole genome shotgun (WGS) entry which is preliminary data.</text>
</comment>
<reference evidence="8" key="1">
    <citation type="journal article" date="2019" name="Int. J. Syst. Evol. Microbiol.">
        <title>The Global Catalogue of Microorganisms (GCM) 10K type strain sequencing project: providing services to taxonomists for standard genome sequencing and annotation.</title>
        <authorList>
            <consortium name="The Broad Institute Genomics Platform"/>
            <consortium name="The Broad Institute Genome Sequencing Center for Infectious Disease"/>
            <person name="Wu L."/>
            <person name="Ma J."/>
        </authorList>
    </citation>
    <scope>NUCLEOTIDE SEQUENCE [LARGE SCALE GENOMIC DNA]</scope>
    <source>
        <strain evidence="8">CCUG 59189</strain>
    </source>
</reference>
<dbReference type="Gene3D" id="3.30.980.10">
    <property type="entry name" value="Threonyl-trna Synthetase, Chain A, domain 2"/>
    <property type="match status" value="1"/>
</dbReference>
<dbReference type="InterPro" id="IPR012947">
    <property type="entry name" value="tRNA_SAD"/>
</dbReference>
<name>A0ABW3RWG6_9BACL</name>
<evidence type="ECO:0000256" key="1">
    <source>
        <dbReference type="ARBA" id="ARBA00001947"/>
    </source>
</evidence>
<evidence type="ECO:0000256" key="4">
    <source>
        <dbReference type="ARBA" id="ARBA00022833"/>
    </source>
</evidence>
<gene>
    <name evidence="7" type="ORF">ACFQ3W_10860</name>
</gene>
<keyword evidence="7" id="KW-0436">Ligase</keyword>
<dbReference type="InterPro" id="IPR009000">
    <property type="entry name" value="Transl_B-barrel_sf"/>
</dbReference>
<dbReference type="EMBL" id="JBHTLM010000006">
    <property type="protein sequence ID" value="MFD1176796.1"/>
    <property type="molecule type" value="Genomic_DNA"/>
</dbReference>
<evidence type="ECO:0000256" key="5">
    <source>
        <dbReference type="SAM" id="Coils"/>
    </source>
</evidence>
<organism evidence="7 8">
    <name type="scientific">Paenibacillus puldeungensis</name>
    <dbReference type="NCBI Taxonomy" id="696536"/>
    <lineage>
        <taxon>Bacteria</taxon>
        <taxon>Bacillati</taxon>
        <taxon>Bacillota</taxon>
        <taxon>Bacilli</taxon>
        <taxon>Bacillales</taxon>
        <taxon>Paenibacillaceae</taxon>
        <taxon>Paenibacillus</taxon>
    </lineage>
</organism>
<dbReference type="Gene3D" id="2.40.30.130">
    <property type="match status" value="1"/>
</dbReference>
<dbReference type="InterPro" id="IPR018164">
    <property type="entry name" value="Ala-tRNA-synth_IIc_N"/>
</dbReference>
<dbReference type="PANTHER" id="PTHR43462:SF1">
    <property type="entry name" value="ALANYL-TRNA EDITING PROTEIN AARSD1"/>
    <property type="match status" value="1"/>
</dbReference>
<dbReference type="Gene3D" id="3.10.310.40">
    <property type="match status" value="1"/>
</dbReference>
<evidence type="ECO:0000256" key="3">
    <source>
        <dbReference type="ARBA" id="ARBA00022723"/>
    </source>
</evidence>
<dbReference type="GO" id="GO:0016874">
    <property type="term" value="F:ligase activity"/>
    <property type="evidence" value="ECO:0007669"/>
    <property type="project" value="UniProtKB-KW"/>
</dbReference>
<comment type="cofactor">
    <cofactor evidence="1">
        <name>Zn(2+)</name>
        <dbReference type="ChEBI" id="CHEBI:29105"/>
    </cofactor>
</comment>
<dbReference type="PROSITE" id="PS50860">
    <property type="entry name" value="AA_TRNA_LIGASE_II_ALA"/>
    <property type="match status" value="1"/>
</dbReference>
<keyword evidence="4" id="KW-0862">Zinc</keyword>
<dbReference type="Proteomes" id="UP001597262">
    <property type="component" value="Unassembled WGS sequence"/>
</dbReference>
<dbReference type="SUPFAM" id="SSF55186">
    <property type="entry name" value="ThrRS/AlaRS common domain"/>
    <property type="match status" value="1"/>
</dbReference>
<dbReference type="Pfam" id="PF01411">
    <property type="entry name" value="tRNA-synt_2c"/>
    <property type="match status" value="1"/>
</dbReference>
<keyword evidence="3" id="KW-0479">Metal-binding</keyword>
<sequence length="390" mass="43991">MTQRLYYDSSYLTEWQTHVSQTLEREDGLYVILEKTAFYPHGGGQPCDEGTIQGIAVLDVIDENDEVLHKVERFPEEPEVNCVINWNRRFDHMQQHSGQHLLSAVCRDLYRAMTVSFHLGNDYCTIDVDKPELTQDQLSAIEIDANRHIYLNHPILSYFVSGEEAAKLPLVKPPKVTDHIRIVEMKDVEYNGCGGTHVSATGEIGIIKLLKTEKQKGNVRIYFKCGKRALVEFSEDERILGLLTSKFKVGKEGILERIEKWESEQQQLQAELSRLKERNNEFIARELLTQQEGSLIAHVFTDLLLKDAQNLAAKLTAETNGFVVLATEADCKVLLAHSGSTPVSCGVFFKQHLGEFRGKGGGSDKQAQAGFASWEDALAFYEFAKQTLPL</sequence>
<dbReference type="SUPFAM" id="SSF50447">
    <property type="entry name" value="Translation proteins"/>
    <property type="match status" value="1"/>
</dbReference>
<dbReference type="InterPro" id="IPR018165">
    <property type="entry name" value="Ala-tRNA-synth_IIc_core"/>
</dbReference>
<dbReference type="SMART" id="SM00863">
    <property type="entry name" value="tRNA_SAD"/>
    <property type="match status" value="1"/>
</dbReference>
<dbReference type="PANTHER" id="PTHR43462">
    <property type="entry name" value="ALANYL-TRNA EDITING PROTEIN"/>
    <property type="match status" value="1"/>
</dbReference>
<feature type="coiled-coil region" evidence="5">
    <location>
        <begin position="251"/>
        <end position="285"/>
    </location>
</feature>
<comment type="subcellular location">
    <subcellularLocation>
        <location evidence="2">Cytoplasm</location>
    </subcellularLocation>
</comment>
<keyword evidence="8" id="KW-1185">Reference proteome</keyword>
<evidence type="ECO:0000313" key="8">
    <source>
        <dbReference type="Proteomes" id="UP001597262"/>
    </source>
</evidence>
<evidence type="ECO:0000256" key="2">
    <source>
        <dbReference type="ARBA" id="ARBA00004496"/>
    </source>
</evidence>
<evidence type="ECO:0000259" key="6">
    <source>
        <dbReference type="PROSITE" id="PS50860"/>
    </source>
</evidence>
<dbReference type="InterPro" id="IPR051335">
    <property type="entry name" value="Alanyl-tRNA_Editing_Enzymes"/>
</dbReference>